<evidence type="ECO:0000313" key="6">
    <source>
        <dbReference type="Proteomes" id="UP000446719"/>
    </source>
</evidence>
<dbReference type="Proteomes" id="UP000449249">
    <property type="component" value="Unassembled WGS sequence"/>
</dbReference>
<evidence type="ECO:0000313" key="3">
    <source>
        <dbReference type="EMBL" id="MZK08933.1"/>
    </source>
</evidence>
<keyword evidence="2" id="KW-0378">Hydrolase</keyword>
<dbReference type="Proteomes" id="UP000095597">
    <property type="component" value="Unassembled WGS sequence"/>
</dbReference>
<dbReference type="InterPro" id="IPR036514">
    <property type="entry name" value="SGNH_hydro_sf"/>
</dbReference>
<evidence type="ECO:0000259" key="1">
    <source>
        <dbReference type="Pfam" id="PF13472"/>
    </source>
</evidence>
<dbReference type="Proteomes" id="UP000446719">
    <property type="component" value="Unassembled WGS sequence"/>
</dbReference>
<dbReference type="PANTHER" id="PTHR30383">
    <property type="entry name" value="THIOESTERASE 1/PROTEASE 1/LYSOPHOSPHOLIPASE L1"/>
    <property type="match status" value="1"/>
</dbReference>
<dbReference type="Gene3D" id="3.40.50.1110">
    <property type="entry name" value="SGNH hydrolase"/>
    <property type="match status" value="1"/>
</dbReference>
<dbReference type="EMBL" id="WWSB01000009">
    <property type="protein sequence ID" value="MZK18193.1"/>
    <property type="molecule type" value="Genomic_DNA"/>
</dbReference>
<evidence type="ECO:0000313" key="4">
    <source>
        <dbReference type="EMBL" id="MZK18193.1"/>
    </source>
</evidence>
<dbReference type="AlphaFoldDB" id="A0A173V0T5"/>
<evidence type="ECO:0000313" key="5">
    <source>
        <dbReference type="Proteomes" id="UP000095597"/>
    </source>
</evidence>
<sequence>MKQILCFGDSNTWGLDGETGKRFSWEERWTGILQEKLADRDIRIVEEGLCGRTTIFEDPLRLGRRGTELLPTLLETHTPDAVVLMLGTNDCKTIFGASAEIIGKGIARLLEQINQYADKMKVLVISPIYLGEKVWQDGYDQEFSPESVEVSKKLEPVYEKVAGKYGKRFMRAADYASPSEADQEHMDGQSHKILADAIYRKLEAEIL</sequence>
<dbReference type="InterPro" id="IPR013830">
    <property type="entry name" value="SGNH_hydro"/>
</dbReference>
<dbReference type="SUPFAM" id="SSF52266">
    <property type="entry name" value="SGNH hydrolase"/>
    <property type="match status" value="1"/>
</dbReference>
<dbReference type="GO" id="GO:0016787">
    <property type="term" value="F:hydrolase activity"/>
    <property type="evidence" value="ECO:0007669"/>
    <property type="project" value="UniProtKB-KW"/>
</dbReference>
<evidence type="ECO:0000313" key="2">
    <source>
        <dbReference type="EMBL" id="CUN20186.1"/>
    </source>
</evidence>
<evidence type="ECO:0000313" key="7">
    <source>
        <dbReference type="Proteomes" id="UP000449249"/>
    </source>
</evidence>
<protein>
    <submittedName>
        <fullName evidence="3">Arylesterase</fullName>
    </submittedName>
    <submittedName>
        <fullName evidence="2">GDSL-like Lipase/Acylhydrolase</fullName>
    </submittedName>
</protein>
<dbReference type="EMBL" id="CYXO01000017">
    <property type="protein sequence ID" value="CUN20186.1"/>
    <property type="molecule type" value="Genomic_DNA"/>
</dbReference>
<accession>A0A173V0T5</accession>
<reference evidence="2 5" key="1">
    <citation type="submission" date="2015-09" db="EMBL/GenBank/DDBJ databases">
        <authorList>
            <consortium name="Pathogen Informatics"/>
        </authorList>
    </citation>
    <scope>NUCLEOTIDE SEQUENCE [LARGE SCALE GENOMIC DNA]</scope>
    <source>
        <strain evidence="2 5">2789STDY5834961</strain>
    </source>
</reference>
<dbReference type="RefSeq" id="WP_022416036.1">
    <property type="nucleotide sequence ID" value="NZ_CYXO01000017.1"/>
</dbReference>
<feature type="domain" description="SGNH hydrolase-type esterase" evidence="1">
    <location>
        <begin position="6"/>
        <end position="187"/>
    </location>
</feature>
<dbReference type="InterPro" id="IPR051532">
    <property type="entry name" value="Ester_Hydrolysis_Enzymes"/>
</dbReference>
<dbReference type="EMBL" id="WWSH01000001">
    <property type="protein sequence ID" value="MZK08933.1"/>
    <property type="molecule type" value="Genomic_DNA"/>
</dbReference>
<dbReference type="PANTHER" id="PTHR30383:SF29">
    <property type="entry name" value="SGNH HYDROLASE-TYPE ESTERASE DOMAIN-CONTAINING PROTEIN"/>
    <property type="match status" value="1"/>
</dbReference>
<proteinExistence type="predicted"/>
<dbReference type="OrthoDB" id="164654at2"/>
<gene>
    <name evidence="2" type="ORF">ERS852573_02428</name>
    <name evidence="4" type="ORF">GT565_08725</name>
    <name evidence="3" type="ORF">GT576_00895</name>
</gene>
<name>A0A173V0T5_9FIRM</name>
<organism evidence="2 5">
    <name type="scientific">Dorea longicatena</name>
    <dbReference type="NCBI Taxonomy" id="88431"/>
    <lineage>
        <taxon>Bacteria</taxon>
        <taxon>Bacillati</taxon>
        <taxon>Bacillota</taxon>
        <taxon>Clostridia</taxon>
        <taxon>Lachnospirales</taxon>
        <taxon>Lachnospiraceae</taxon>
        <taxon>Dorea</taxon>
    </lineage>
</organism>
<reference evidence="6 7" key="2">
    <citation type="journal article" date="2019" name="Nat. Med.">
        <title>A library of human gut bacterial isolates paired with longitudinal multiomics data enables mechanistic microbiome research.</title>
        <authorList>
            <person name="Poyet M."/>
            <person name="Groussin M."/>
            <person name="Gibbons S.M."/>
            <person name="Avila-Pacheco J."/>
            <person name="Jiang X."/>
            <person name="Kearney S.M."/>
            <person name="Perrotta A.R."/>
            <person name="Berdy B."/>
            <person name="Zhao S."/>
            <person name="Lieberman T.D."/>
            <person name="Swanson P.K."/>
            <person name="Smith M."/>
            <person name="Roesemann S."/>
            <person name="Alexander J.E."/>
            <person name="Rich S.A."/>
            <person name="Livny J."/>
            <person name="Vlamakis H."/>
            <person name="Clish C."/>
            <person name="Bullock K."/>
            <person name="Deik A."/>
            <person name="Scott J."/>
            <person name="Pierce K.A."/>
            <person name="Xavier R.J."/>
            <person name="Alm E.J."/>
        </authorList>
    </citation>
    <scope>NUCLEOTIDE SEQUENCE [LARGE SCALE GENOMIC DNA]</scope>
    <source>
        <strain evidence="3 7">BIOML-A1</strain>
        <strain evidence="4 6">BIOML-A7</strain>
    </source>
</reference>
<dbReference type="Pfam" id="PF13472">
    <property type="entry name" value="Lipase_GDSL_2"/>
    <property type="match status" value="1"/>
</dbReference>